<feature type="transmembrane region" description="Helical" evidence="5">
    <location>
        <begin position="293"/>
        <end position="321"/>
    </location>
</feature>
<keyword evidence="5" id="KW-0812">Transmembrane</keyword>
<name>A0A5A9NWT7_9TELE</name>
<feature type="region of interest" description="Disordered" evidence="4">
    <location>
        <begin position="232"/>
        <end position="251"/>
    </location>
</feature>
<dbReference type="PANTHER" id="PTHR10903">
    <property type="entry name" value="GTPASE, IMAP FAMILY MEMBER-RELATED"/>
    <property type="match status" value="1"/>
</dbReference>
<protein>
    <recommendedName>
        <fullName evidence="6">AIG1-type G domain-containing protein</fullName>
    </recommendedName>
</protein>
<comment type="similarity">
    <text evidence="1">Belongs to the TRAFAC class TrmE-Era-EngA-EngB-Septin-like GTPase superfamily. AIG1/Toc34/Toc159-like paraseptin GTPase family. IAN subfamily.</text>
</comment>
<evidence type="ECO:0000313" key="8">
    <source>
        <dbReference type="Proteomes" id="UP000324632"/>
    </source>
</evidence>
<evidence type="ECO:0000259" key="6">
    <source>
        <dbReference type="Pfam" id="PF04548"/>
    </source>
</evidence>
<dbReference type="Gene3D" id="3.40.50.300">
    <property type="entry name" value="P-loop containing nucleotide triphosphate hydrolases"/>
    <property type="match status" value="1"/>
</dbReference>
<comment type="caution">
    <text evidence="7">The sequence shown here is derived from an EMBL/GenBank/DDBJ whole genome shotgun (WGS) entry which is preliminary data.</text>
</comment>
<evidence type="ECO:0000256" key="3">
    <source>
        <dbReference type="ARBA" id="ARBA00023134"/>
    </source>
</evidence>
<evidence type="ECO:0000256" key="1">
    <source>
        <dbReference type="ARBA" id="ARBA00008535"/>
    </source>
</evidence>
<keyword evidence="5" id="KW-0472">Membrane</keyword>
<feature type="domain" description="AIG1-type G" evidence="6">
    <location>
        <begin position="50"/>
        <end position="216"/>
    </location>
</feature>
<keyword evidence="3" id="KW-0342">GTP-binding</keyword>
<dbReference type="InterPro" id="IPR006703">
    <property type="entry name" value="G_AIG1"/>
</dbReference>
<evidence type="ECO:0000256" key="2">
    <source>
        <dbReference type="ARBA" id="ARBA00022741"/>
    </source>
</evidence>
<dbReference type="EMBL" id="SOYY01000013">
    <property type="protein sequence ID" value="KAA0713261.1"/>
    <property type="molecule type" value="Genomic_DNA"/>
</dbReference>
<feature type="transmembrane region" description="Helical" evidence="5">
    <location>
        <begin position="268"/>
        <end position="287"/>
    </location>
</feature>
<organism evidence="7 8">
    <name type="scientific">Triplophysa tibetana</name>
    <dbReference type="NCBI Taxonomy" id="1572043"/>
    <lineage>
        <taxon>Eukaryota</taxon>
        <taxon>Metazoa</taxon>
        <taxon>Chordata</taxon>
        <taxon>Craniata</taxon>
        <taxon>Vertebrata</taxon>
        <taxon>Euteleostomi</taxon>
        <taxon>Actinopterygii</taxon>
        <taxon>Neopterygii</taxon>
        <taxon>Teleostei</taxon>
        <taxon>Ostariophysi</taxon>
        <taxon>Cypriniformes</taxon>
        <taxon>Nemacheilidae</taxon>
        <taxon>Triplophysa</taxon>
    </lineage>
</organism>
<keyword evidence="5" id="KW-1133">Transmembrane helix</keyword>
<keyword evidence="2" id="KW-0547">Nucleotide-binding</keyword>
<dbReference type="InterPro" id="IPR027417">
    <property type="entry name" value="P-loop_NTPase"/>
</dbReference>
<gene>
    <name evidence="7" type="ORF">E1301_Tti009319</name>
</gene>
<evidence type="ECO:0000256" key="4">
    <source>
        <dbReference type="SAM" id="MobiDB-lite"/>
    </source>
</evidence>
<dbReference type="Pfam" id="PF04548">
    <property type="entry name" value="AIG1"/>
    <property type="match status" value="1"/>
</dbReference>
<sequence length="330" mass="36185">MASELPTSHLGGSVIQSEVRIVLLGDTRADLAKVAHSICHKTGTVQGSGLCHLYRGEEALRKILVVVAPGWNRSSIQQTGETVKAEIVRSVSLCPPGPDALLLVLPVKDLSNEPSTSEITEAQNHVELMSERVWKYTIVLFDCDEGVEESAIQERICKAGKILEKCGGRFHVLHRNASQISELFKKIELLVKENKDFFLPQDVYEVIQRKTEVIQRKPEVLVESAIRQRRGSLEKDRPSLGNEKEDSDKKKETAEVAKPVFLALDKSLIPFLVILMAIIGALIGSVAGAEHGVLGACAGLVSGIIVGVLLAILIMYIYTLINSHFNSNQH</sequence>
<reference evidence="7 8" key="1">
    <citation type="journal article" date="2019" name="Mol. Ecol. Resour.">
        <title>Chromosome-level genome assembly of Triplophysa tibetana, a fish adapted to the harsh high-altitude environment of the Tibetan Plateau.</title>
        <authorList>
            <person name="Yang X."/>
            <person name="Liu H."/>
            <person name="Ma Z."/>
            <person name="Zou Y."/>
            <person name="Zou M."/>
            <person name="Mao Y."/>
            <person name="Li X."/>
            <person name="Wang H."/>
            <person name="Chen T."/>
            <person name="Wang W."/>
            <person name="Yang R."/>
        </authorList>
    </citation>
    <scope>NUCLEOTIDE SEQUENCE [LARGE SCALE GENOMIC DNA]</scope>
    <source>
        <strain evidence="7">TTIB1903HZAU</strain>
        <tissue evidence="7">Muscle</tissue>
    </source>
</reference>
<evidence type="ECO:0000313" key="7">
    <source>
        <dbReference type="EMBL" id="KAA0713261.1"/>
    </source>
</evidence>
<dbReference type="GO" id="GO:0005525">
    <property type="term" value="F:GTP binding"/>
    <property type="evidence" value="ECO:0007669"/>
    <property type="project" value="UniProtKB-KW"/>
</dbReference>
<accession>A0A5A9NWT7</accession>
<dbReference type="PANTHER" id="PTHR10903:SF107">
    <property type="entry name" value="GTPASE IMAP FAMILY MEMBER 4-LIKE-RELATED"/>
    <property type="match status" value="1"/>
</dbReference>
<dbReference type="Proteomes" id="UP000324632">
    <property type="component" value="Chromosome 13"/>
</dbReference>
<dbReference type="InterPro" id="IPR045058">
    <property type="entry name" value="GIMA/IAN/Toc"/>
</dbReference>
<dbReference type="AlphaFoldDB" id="A0A5A9NWT7"/>
<keyword evidence="8" id="KW-1185">Reference proteome</keyword>
<proteinExistence type="inferred from homology"/>
<evidence type="ECO:0000256" key="5">
    <source>
        <dbReference type="SAM" id="Phobius"/>
    </source>
</evidence>